<dbReference type="KEGG" id="elut:CKA38_05405"/>
<accession>A0A2U8E1U8</accession>
<dbReference type="EMBL" id="CP023004">
    <property type="protein sequence ID" value="AWI08765.1"/>
    <property type="molecule type" value="Genomic_DNA"/>
</dbReference>
<protein>
    <submittedName>
        <fullName evidence="2">Uncharacterized protein</fullName>
    </submittedName>
</protein>
<evidence type="ECO:0000313" key="3">
    <source>
        <dbReference type="Proteomes" id="UP000244896"/>
    </source>
</evidence>
<sequence>MKRKLLILLLGVFIIVIIKLLFFGGKFPNAGVSGSPGDEESKLSSGDAQNEKFDGLPRKEKIHYKIPEYIIEKFQLKESDIPGMEQLFMKLKFEALNAVAQYATCEYSSNDTVGLAIGMPQDAIDSVYERTFQSIKNYIGESHCNKTMTDELETAIADELLYYARCKGTFIINIQGESINNIKTITMSRSLLRSNGRVVRDAIAFTQDAGNQFMDTFGSVANCALENWQKTKENSKGPN</sequence>
<dbReference type="RefSeq" id="WP_108824575.1">
    <property type="nucleotide sequence ID" value="NZ_CP023004.1"/>
</dbReference>
<organism evidence="2 3">
    <name type="scientific">Ereboglobus luteus</name>
    <dbReference type="NCBI Taxonomy" id="1796921"/>
    <lineage>
        <taxon>Bacteria</taxon>
        <taxon>Pseudomonadati</taxon>
        <taxon>Verrucomicrobiota</taxon>
        <taxon>Opitutia</taxon>
        <taxon>Opitutales</taxon>
        <taxon>Opitutaceae</taxon>
        <taxon>Ereboglobus</taxon>
    </lineage>
</organism>
<dbReference type="Proteomes" id="UP000244896">
    <property type="component" value="Chromosome"/>
</dbReference>
<keyword evidence="3" id="KW-1185">Reference proteome</keyword>
<proteinExistence type="predicted"/>
<reference evidence="2 3" key="1">
    <citation type="journal article" date="2018" name="Syst. Appl. Microbiol.">
        <title>Ereboglobus luteus gen. nov. sp. nov. from cockroach guts, and new insights into the oxygen relationship of the genera Opitutus and Didymococcus (Verrucomicrobia: Opitutaceae).</title>
        <authorList>
            <person name="Tegtmeier D."/>
            <person name="Belitz A."/>
            <person name="Radek R."/>
            <person name="Heimerl T."/>
            <person name="Brune A."/>
        </authorList>
    </citation>
    <scope>NUCLEOTIDE SEQUENCE [LARGE SCALE GENOMIC DNA]</scope>
    <source>
        <strain evidence="2 3">Ho45</strain>
    </source>
</reference>
<evidence type="ECO:0000313" key="2">
    <source>
        <dbReference type="EMBL" id="AWI08765.1"/>
    </source>
</evidence>
<dbReference type="AlphaFoldDB" id="A0A2U8E1U8"/>
<feature type="region of interest" description="Disordered" evidence="1">
    <location>
        <begin position="34"/>
        <end position="53"/>
    </location>
</feature>
<name>A0A2U8E1U8_9BACT</name>
<gene>
    <name evidence="2" type="ORF">CKA38_05405</name>
</gene>
<evidence type="ECO:0000256" key="1">
    <source>
        <dbReference type="SAM" id="MobiDB-lite"/>
    </source>
</evidence>